<evidence type="ECO:0000256" key="1">
    <source>
        <dbReference type="ARBA" id="ARBA00022737"/>
    </source>
</evidence>
<comment type="caution">
    <text evidence="5">The sequence shown here is derived from an EMBL/GenBank/DDBJ whole genome shotgun (WGS) entry which is preliminary data.</text>
</comment>
<feature type="domain" description="DUF4037" evidence="4">
    <location>
        <begin position="444"/>
        <end position="546"/>
    </location>
</feature>
<reference evidence="5 6" key="1">
    <citation type="submission" date="2023-06" db="EMBL/GenBank/DDBJ databases">
        <title>SYSU T0a273.</title>
        <authorList>
            <person name="Gao L."/>
            <person name="Fang B.-Z."/>
            <person name="Li W.-J."/>
        </authorList>
    </citation>
    <scope>NUCLEOTIDE SEQUENCE [LARGE SCALE GENOMIC DNA]</scope>
    <source>
        <strain evidence="5 6">SYSU T0a273</strain>
    </source>
</reference>
<proteinExistence type="predicted"/>
<dbReference type="InterPro" id="IPR011990">
    <property type="entry name" value="TPR-like_helical_dom_sf"/>
</dbReference>
<evidence type="ECO:0000313" key="6">
    <source>
        <dbReference type="Proteomes" id="UP001172756"/>
    </source>
</evidence>
<sequence length="647" mass="66896">MTSGADGSARYDVAGFLRELDAAFAAQAGPDAAERLVADAMEGSRAAGDLAAELTVLNEAMGLHRSIGRHREAVAEAREALALVGRLGLDGTEAHATTLINAATAMRAAGRRDDARSAYAEALAVAAPLFGPRDRRLAALHNNLSILDSDGGDHAAAHAQLEQALAILASSSVDPATDIDVAATHTNLALVSFALGREEQAQSHAAAAMEIFRRGGSEEDAHYAAALAGHAEASFRLGRLADAVDGYERALAIIARAYGEGSDAHAVTSENLRAARAALAAAPDQGPPVASPPAEPAASSPHADPDPAPSPDPLTGLALARSYWEEVGRPMMRERHAGLLRRAAVGLVGHGSDALGFDDALSRDHDFGSGFCVWLTAEDFAAHGAALQADYEALPATHRGHGPRVATPRASGGARRVGVFAIGDFFEGLTGYAAAPAADRPHEWLGLEEATLAAATGGQVFQDPHGAFSAARNGFRRMPEDVRVALVSRRLGMMAQAGQYNVPRMLDRGDGEAAWLAVGEFVNAAASAVFLLNGPASAGYLPYYKWRFAALRALADRMGSRLPGVHPRLSDALRLASAACLGGAGFGEGGKGAGPARGGLEAAIEDACAQVAAELRAQGLSGSDAAFLEHHRGELAARIGDDWLKGL</sequence>
<organism evidence="5 6">
    <name type="scientific">Demequina lignilytica</name>
    <dbReference type="NCBI Taxonomy" id="3051663"/>
    <lineage>
        <taxon>Bacteria</taxon>
        <taxon>Bacillati</taxon>
        <taxon>Actinomycetota</taxon>
        <taxon>Actinomycetes</taxon>
        <taxon>Micrococcales</taxon>
        <taxon>Demequinaceae</taxon>
        <taxon>Demequina</taxon>
    </lineage>
</organism>
<evidence type="ECO:0000256" key="3">
    <source>
        <dbReference type="SAM" id="MobiDB-lite"/>
    </source>
</evidence>
<feature type="compositionally biased region" description="Pro residues" evidence="3">
    <location>
        <begin position="285"/>
        <end position="295"/>
    </location>
</feature>
<dbReference type="SUPFAM" id="SSF48452">
    <property type="entry name" value="TPR-like"/>
    <property type="match status" value="1"/>
</dbReference>
<dbReference type="PANTHER" id="PTHR45641">
    <property type="entry name" value="TETRATRICOPEPTIDE REPEAT PROTEIN (AFU_ORTHOLOGUE AFUA_6G03870)"/>
    <property type="match status" value="1"/>
</dbReference>
<keyword evidence="1" id="KW-0677">Repeat</keyword>
<dbReference type="PANTHER" id="PTHR45641:SF19">
    <property type="entry name" value="NEPHROCYSTIN-3"/>
    <property type="match status" value="1"/>
</dbReference>
<evidence type="ECO:0000256" key="2">
    <source>
        <dbReference type="ARBA" id="ARBA00022803"/>
    </source>
</evidence>
<keyword evidence="2" id="KW-0802">TPR repeat</keyword>
<dbReference type="RefSeq" id="WP_301159870.1">
    <property type="nucleotide sequence ID" value="NZ_JAUHQB010000002.1"/>
</dbReference>
<dbReference type="Pfam" id="PF13424">
    <property type="entry name" value="TPR_12"/>
    <property type="match status" value="2"/>
</dbReference>
<protein>
    <submittedName>
        <fullName evidence="5">DUF4037 domain-containing protein</fullName>
    </submittedName>
</protein>
<evidence type="ECO:0000313" key="5">
    <source>
        <dbReference type="EMBL" id="MDN4482869.1"/>
    </source>
</evidence>
<dbReference type="Pfam" id="PF13228">
    <property type="entry name" value="DUF4037"/>
    <property type="match status" value="1"/>
</dbReference>
<evidence type="ECO:0000259" key="4">
    <source>
        <dbReference type="Pfam" id="PF13228"/>
    </source>
</evidence>
<gene>
    <name evidence="5" type="ORF">QQ002_04860</name>
</gene>
<dbReference type="Proteomes" id="UP001172756">
    <property type="component" value="Unassembled WGS sequence"/>
</dbReference>
<name>A0AB35MGI6_9MICO</name>
<accession>A0AB35MGI6</accession>
<dbReference type="InterPro" id="IPR025117">
    <property type="entry name" value="DUF4037"/>
</dbReference>
<dbReference type="EMBL" id="JAUHQB010000002">
    <property type="protein sequence ID" value="MDN4482869.1"/>
    <property type="molecule type" value="Genomic_DNA"/>
</dbReference>
<dbReference type="AlphaFoldDB" id="A0AB35MGI6"/>
<dbReference type="Gene3D" id="1.25.40.10">
    <property type="entry name" value="Tetratricopeptide repeat domain"/>
    <property type="match status" value="2"/>
</dbReference>
<feature type="region of interest" description="Disordered" evidence="3">
    <location>
        <begin position="279"/>
        <end position="315"/>
    </location>
</feature>